<organism evidence="2 3">
    <name type="scientific">Nocardia caishijiensis</name>
    <dbReference type="NCBI Taxonomy" id="184756"/>
    <lineage>
        <taxon>Bacteria</taxon>
        <taxon>Bacillati</taxon>
        <taxon>Actinomycetota</taxon>
        <taxon>Actinomycetes</taxon>
        <taxon>Mycobacteriales</taxon>
        <taxon>Nocardiaceae</taxon>
        <taxon>Nocardia</taxon>
    </lineage>
</organism>
<feature type="transmembrane region" description="Helical" evidence="1">
    <location>
        <begin position="12"/>
        <end position="33"/>
    </location>
</feature>
<protein>
    <submittedName>
        <fullName evidence="2">Uncharacterized protein</fullName>
    </submittedName>
</protein>
<name>A0ABQ6YGC9_9NOCA</name>
<keyword evidence="3" id="KW-1185">Reference proteome</keyword>
<keyword evidence="1" id="KW-0472">Membrane</keyword>
<evidence type="ECO:0000313" key="3">
    <source>
        <dbReference type="Proteomes" id="UP000798951"/>
    </source>
</evidence>
<gene>
    <name evidence="2" type="ORF">FNL39_11074</name>
</gene>
<accession>A0ABQ6YGC9</accession>
<evidence type="ECO:0000313" key="2">
    <source>
        <dbReference type="EMBL" id="KAF0844842.1"/>
    </source>
</evidence>
<dbReference type="EMBL" id="VMSD01000010">
    <property type="protein sequence ID" value="KAF0844842.1"/>
    <property type="molecule type" value="Genomic_DNA"/>
</dbReference>
<keyword evidence="1" id="KW-1133">Transmembrane helix</keyword>
<proteinExistence type="predicted"/>
<keyword evidence="1" id="KW-0812">Transmembrane</keyword>
<comment type="caution">
    <text evidence="2">The sequence shown here is derived from an EMBL/GenBank/DDBJ whole genome shotgun (WGS) entry which is preliminary data.</text>
</comment>
<dbReference type="RefSeq" id="WP_067986845.1">
    <property type="nucleotide sequence ID" value="NZ_VMSD01000010.1"/>
</dbReference>
<dbReference type="Proteomes" id="UP000798951">
    <property type="component" value="Unassembled WGS sequence"/>
</dbReference>
<evidence type="ECO:0000256" key="1">
    <source>
        <dbReference type="SAM" id="Phobius"/>
    </source>
</evidence>
<sequence length="439" mass="45703">MAERTPSRAITGWTVGLWSVAAVAGGVIVGGLLHEPEPELTTAAPTTSVPATSTTTPTTPVRIRAPVTFPTQIPGCASVDAPSAEEYGSVLGPGSYDNPAYPWFSGRKAVAMSTALRATLPTEVVVEFGPHGRSLLFDPILGEPGSAFGGFTGASADLRRGDRGGSLWVTVEQSDEPVPACTAGWLDERRVVPDGSTIDLQKTWEEIDGIRTLSHRVSAYRPDGSRVTALATDAPSGSMPSGAVPLTVDELITVVLTPGLAVGDPIPPGTLEPPLPCQVRVDSSARLDEAAAIRVNAALRDALDGVTTDRPLDDLRPSDFGDGGLCQTVRVTTEGQASTLSVSIALGQPTPTTPPQPGPDRYTPATRTTAEGAVIETREEHGTTADRFGRTAEEFTRTLVLTAPGGTRIDVTSTAEAPSEPLSFTHLETIALTSSSAVR</sequence>
<reference evidence="2 3" key="1">
    <citation type="submission" date="2019-07" db="EMBL/GenBank/DDBJ databases">
        <title>Genomic Encyclopedia of Type Strains, Phase IV (KMG-IV): sequencing the most valuable type-strain genomes for metagenomic binning, comparative biology and taxonomic classification.</title>
        <authorList>
            <person name="Goeker M."/>
        </authorList>
    </citation>
    <scope>NUCLEOTIDE SEQUENCE [LARGE SCALE GENOMIC DNA]</scope>
    <source>
        <strain evidence="2 3">DSM 44831</strain>
    </source>
</reference>